<accession>A0A9W6LP03</accession>
<proteinExistence type="predicted"/>
<dbReference type="SUPFAM" id="SSF82714">
    <property type="entry name" value="Multidrug efflux transporter AcrB TolC docking domain, DN and DC subdomains"/>
    <property type="match status" value="2"/>
</dbReference>
<dbReference type="Gene3D" id="3.30.70.1320">
    <property type="entry name" value="Multidrug efflux transporter AcrB pore domain like"/>
    <property type="match status" value="1"/>
</dbReference>
<dbReference type="Gene3D" id="3.30.70.1440">
    <property type="entry name" value="Multidrug efflux transporter AcrB pore domain"/>
    <property type="match status" value="1"/>
</dbReference>
<feature type="transmembrane region" description="Helical" evidence="1">
    <location>
        <begin position="382"/>
        <end position="408"/>
    </location>
</feature>
<evidence type="ECO:0000313" key="2">
    <source>
        <dbReference type="EMBL" id="GLI56465.1"/>
    </source>
</evidence>
<dbReference type="Gene3D" id="1.20.1640.10">
    <property type="entry name" value="Multidrug efflux transporter AcrB transmembrane domain"/>
    <property type="match status" value="2"/>
</dbReference>
<dbReference type="GO" id="GO:0042910">
    <property type="term" value="F:xenobiotic transmembrane transporter activity"/>
    <property type="evidence" value="ECO:0007669"/>
    <property type="project" value="TreeGrafter"/>
</dbReference>
<dbReference type="SUPFAM" id="SSF82693">
    <property type="entry name" value="Multidrug efflux transporter AcrB pore domain, PN1, PN2, PC1 and PC2 subdomains"/>
    <property type="match status" value="2"/>
</dbReference>
<dbReference type="Gene3D" id="3.30.70.1430">
    <property type="entry name" value="Multidrug efflux transporter AcrB pore domain"/>
    <property type="match status" value="2"/>
</dbReference>
<dbReference type="InterPro" id="IPR027463">
    <property type="entry name" value="AcrB_DN_DC_subdom"/>
</dbReference>
<protein>
    <submittedName>
        <fullName evidence="2">Acriflavin resistance protein</fullName>
    </submittedName>
</protein>
<dbReference type="Proteomes" id="UP001144471">
    <property type="component" value="Unassembled WGS sequence"/>
</dbReference>
<dbReference type="PRINTS" id="PR00702">
    <property type="entry name" value="ACRIFLAVINRP"/>
</dbReference>
<feature type="transmembrane region" description="Helical" evidence="1">
    <location>
        <begin position="973"/>
        <end position="1001"/>
    </location>
</feature>
<organism evidence="2 3">
    <name type="scientific">Propionigenium maris DSM 9537</name>
    <dbReference type="NCBI Taxonomy" id="1123000"/>
    <lineage>
        <taxon>Bacteria</taxon>
        <taxon>Fusobacteriati</taxon>
        <taxon>Fusobacteriota</taxon>
        <taxon>Fusobacteriia</taxon>
        <taxon>Fusobacteriales</taxon>
        <taxon>Fusobacteriaceae</taxon>
        <taxon>Propionigenium</taxon>
    </lineage>
</organism>
<feature type="transmembrane region" description="Helical" evidence="1">
    <location>
        <begin position="894"/>
        <end position="915"/>
    </location>
</feature>
<feature type="transmembrane region" description="Helical" evidence="1">
    <location>
        <begin position="429"/>
        <end position="449"/>
    </location>
</feature>
<feature type="transmembrane region" description="Helical" evidence="1">
    <location>
        <begin position="461"/>
        <end position="484"/>
    </location>
</feature>
<feature type="transmembrane region" description="Helical" evidence="1">
    <location>
        <begin position="943"/>
        <end position="961"/>
    </location>
</feature>
<dbReference type="InterPro" id="IPR001036">
    <property type="entry name" value="Acrflvin-R"/>
</dbReference>
<sequence>MTISEFSIKRPVTTMMIIISMVVLGVMTLTNLKAERLPKFNIPVASITTTWTGASPEDMEKLVTYEIEDALSSVEGITRVTTESTMGRSQIIVEFRYGEDIDSKVNDLVTEVSRIRADLPDDIDEPRIRKSGSSGDMVMMLSITGEDQIQLKSFAENVVKPRFERIDGAGEISIRGGFEKEILIEIDPDKLEGYGLNITDIYNLVRNASVNFPAGYIREGDKEFLVRVFGEAETLEEMRSIVVKNDGAQTLFLTDVADVRIDVKDREDYGRTNGRDNVIIWVQKSDTGNILDIADTVKEELVELEPLLPEGAGFEINVDSSTDVVNSINSVKNNAMTGLVLASIILFVFLKDLRATIVIAISIPVSVIATFSMFGAKGMSLNLISLMGLSLGVGMLVDNSIVVLDNIFRHLTELKKPRMEAASDGASEMVVPIIASTATTVAVFLPIVIREGLAKEIFHDMSYSIAFSLLASLIVAVTFVPMVCSRILRSDRKLDAEGKVIKGVKEVYTKLLRKALRFRVVTIVITILLFVGIVGTGVKTVGGGFFPTTDDGVYTIVGDMPSGMDVAKVNRIAQVFEEAAANHPATKIYTTSVSKDVTTVVVNIGTPSERELDVSIFDVVRDIRRELTGKVPDVNLIVLPKFVRGAGSSDMSLILKSDDVLQMESYAREIQRRMETTPGLTDVTNSMLGGNPEARLILDRKKLEYYGIKVTDLTFAVSYQIRGGTPVTIKTGNDELDVTVQLKKKYRESTDLLMDARIATGDGGSVKLRDIATLEIVEGAAGIEKEDRIRMIELQANTVGEMDLVNAQRAVEKIIDDLNLPRSVTYSFGGDGKDLQDVMGQLIFAFMVAIFLIYFILAAQFESYILPFIVMGSVPLSVIGVYAGLMLTGEDTNVMVFVGIIMLAGIVVNNAIVLIDYMNLLKARGITGNEAIMEAGRTRLRPIIMTTMTTVFGMMPLAFGIGQGSEMYKGMAIAVIFGLTFSTLLTLVFIPVLYSIYNGALERVEVFRKRKAQAKSELKIELEGERD</sequence>
<dbReference type="Gene3D" id="3.30.2090.10">
    <property type="entry name" value="Multidrug efflux transporter AcrB TolC docking domain, DN and DC subdomains"/>
    <property type="match status" value="2"/>
</dbReference>
<dbReference type="GO" id="GO:0005886">
    <property type="term" value="C:plasma membrane"/>
    <property type="evidence" value="ECO:0007669"/>
    <property type="project" value="TreeGrafter"/>
</dbReference>
<dbReference type="PANTHER" id="PTHR32063:SF0">
    <property type="entry name" value="SWARMING MOTILITY PROTEIN SWRC"/>
    <property type="match status" value="1"/>
</dbReference>
<dbReference type="Pfam" id="PF00873">
    <property type="entry name" value="ACR_tran"/>
    <property type="match status" value="1"/>
</dbReference>
<keyword evidence="1" id="KW-0472">Membrane</keyword>
<evidence type="ECO:0000256" key="1">
    <source>
        <dbReference type="SAM" id="Phobius"/>
    </source>
</evidence>
<feature type="transmembrane region" description="Helical" evidence="1">
    <location>
        <begin position="334"/>
        <end position="350"/>
    </location>
</feature>
<evidence type="ECO:0000313" key="3">
    <source>
        <dbReference type="Proteomes" id="UP001144471"/>
    </source>
</evidence>
<dbReference type="RefSeq" id="WP_281835649.1">
    <property type="nucleotide sequence ID" value="NZ_BSDY01000008.1"/>
</dbReference>
<feature type="transmembrane region" description="Helical" evidence="1">
    <location>
        <begin position="864"/>
        <end position="888"/>
    </location>
</feature>
<dbReference type="EMBL" id="BSDY01000008">
    <property type="protein sequence ID" value="GLI56465.1"/>
    <property type="molecule type" value="Genomic_DNA"/>
</dbReference>
<feature type="transmembrane region" description="Helical" evidence="1">
    <location>
        <begin position="838"/>
        <end position="857"/>
    </location>
</feature>
<feature type="transmembrane region" description="Helical" evidence="1">
    <location>
        <begin position="518"/>
        <end position="538"/>
    </location>
</feature>
<keyword evidence="1" id="KW-1133">Transmembrane helix</keyword>
<keyword evidence="1" id="KW-0812">Transmembrane</keyword>
<gene>
    <name evidence="2" type="ORF">PM10SUCC1_19790</name>
</gene>
<reference evidence="2" key="1">
    <citation type="submission" date="2022-12" db="EMBL/GenBank/DDBJ databases">
        <title>Reference genome sequencing for broad-spectrum identification of bacterial and archaeal isolates by mass spectrometry.</title>
        <authorList>
            <person name="Sekiguchi Y."/>
            <person name="Tourlousse D.M."/>
        </authorList>
    </citation>
    <scope>NUCLEOTIDE SEQUENCE</scope>
    <source>
        <strain evidence="2">10succ1</strain>
    </source>
</reference>
<keyword evidence="3" id="KW-1185">Reference proteome</keyword>
<dbReference type="SUPFAM" id="SSF82866">
    <property type="entry name" value="Multidrug efflux transporter AcrB transmembrane domain"/>
    <property type="match status" value="2"/>
</dbReference>
<dbReference type="PANTHER" id="PTHR32063">
    <property type="match status" value="1"/>
</dbReference>
<feature type="transmembrane region" description="Helical" evidence="1">
    <location>
        <begin position="12"/>
        <end position="32"/>
    </location>
</feature>
<name>A0A9W6LP03_9FUSO</name>
<dbReference type="AlphaFoldDB" id="A0A9W6LP03"/>
<comment type="caution">
    <text evidence="2">The sequence shown here is derived from an EMBL/GenBank/DDBJ whole genome shotgun (WGS) entry which is preliminary data.</text>
</comment>
<feature type="transmembrane region" description="Helical" evidence="1">
    <location>
        <begin position="357"/>
        <end position="376"/>
    </location>
</feature>